<dbReference type="Gene3D" id="3.20.20.80">
    <property type="entry name" value="Glycosidases"/>
    <property type="match status" value="1"/>
</dbReference>
<comment type="caution">
    <text evidence="10">The sequence shown here is derived from an EMBL/GenBank/DDBJ whole genome shotgun (WGS) entry which is preliminary data.</text>
</comment>
<dbReference type="PANTHER" id="PTHR13572:SF4">
    <property type="entry name" value="RE57134P"/>
    <property type="match status" value="1"/>
</dbReference>
<keyword evidence="11" id="KW-1185">Reference proteome</keyword>
<evidence type="ECO:0000256" key="5">
    <source>
        <dbReference type="ARBA" id="ARBA00022968"/>
    </source>
</evidence>
<dbReference type="EMBL" id="JTDF01019550">
    <property type="protein sequence ID" value="KAF8562515.1"/>
    <property type="molecule type" value="Genomic_DNA"/>
</dbReference>
<dbReference type="PANTHER" id="PTHR13572">
    <property type="entry name" value="ENDO-ALPHA-1,2-MANNOSIDASE"/>
    <property type="match status" value="1"/>
</dbReference>
<dbReference type="OrthoDB" id="406152at2759"/>
<evidence type="ECO:0000256" key="9">
    <source>
        <dbReference type="SAM" id="Phobius"/>
    </source>
</evidence>
<protein>
    <submittedName>
        <fullName evidence="10">Uncharacterized protein</fullName>
    </submittedName>
</protein>
<dbReference type="Pfam" id="PF16317">
    <property type="entry name" value="Glyco_hydro_99"/>
    <property type="match status" value="1"/>
</dbReference>
<keyword evidence="6 9" id="KW-1133">Transmembrane helix</keyword>
<comment type="similarity">
    <text evidence="2">Belongs to the glycosyl hydrolase 99 family.</text>
</comment>
<gene>
    <name evidence="10" type="ORF">P879_11985</name>
</gene>
<evidence type="ECO:0000256" key="3">
    <source>
        <dbReference type="ARBA" id="ARBA00022692"/>
    </source>
</evidence>
<reference evidence="10 11" key="1">
    <citation type="submission" date="2019-07" db="EMBL/GenBank/DDBJ databases">
        <title>Annotation for the trematode Paragonimus westermani.</title>
        <authorList>
            <person name="Choi Y.-J."/>
        </authorList>
    </citation>
    <scope>NUCLEOTIDE SEQUENCE [LARGE SCALE GENOMIC DNA]</scope>
    <source>
        <strain evidence="10">180907_Pwestermani</strain>
    </source>
</reference>
<feature type="transmembrane region" description="Helical" evidence="9">
    <location>
        <begin position="15"/>
        <end position="35"/>
    </location>
</feature>
<dbReference type="GO" id="GO:0000139">
    <property type="term" value="C:Golgi membrane"/>
    <property type="evidence" value="ECO:0007669"/>
    <property type="project" value="UniProtKB-SubCell"/>
</dbReference>
<dbReference type="Proteomes" id="UP000699462">
    <property type="component" value="Unassembled WGS sequence"/>
</dbReference>
<keyword evidence="5" id="KW-0735">Signal-anchor</keyword>
<keyword evidence="7" id="KW-0333">Golgi apparatus</keyword>
<evidence type="ECO:0000256" key="2">
    <source>
        <dbReference type="ARBA" id="ARBA00009559"/>
    </source>
</evidence>
<name>A0A8T0D3U2_9TREM</name>
<sequence length="214" mass="24319">AFFLSTYLSARWRRAIVFVLGISALLLFLSLNFSLSSLFSSIITLEPPGFKSSPGRQYPTILDPEYKMNTTRVNSTTGINWLAPQLFISDKTESQNETGSLPPVSYHVHAFYYAWYNAPYENQSTADDRHWVHWNHARLAHRNQRIANEYSLRPHRPPGDIGASFYPQIGPYASKDKDTLKAHFNMATFAGVGELIMFVSSLHSSILIAISFRR</sequence>
<proteinExistence type="inferred from homology"/>
<evidence type="ECO:0000313" key="10">
    <source>
        <dbReference type="EMBL" id="KAF8562515.1"/>
    </source>
</evidence>
<evidence type="ECO:0000313" key="11">
    <source>
        <dbReference type="Proteomes" id="UP000699462"/>
    </source>
</evidence>
<keyword evidence="4" id="KW-0378">Hydrolase</keyword>
<evidence type="ECO:0000256" key="7">
    <source>
        <dbReference type="ARBA" id="ARBA00023034"/>
    </source>
</evidence>
<evidence type="ECO:0000256" key="4">
    <source>
        <dbReference type="ARBA" id="ARBA00022801"/>
    </source>
</evidence>
<dbReference type="InterPro" id="IPR026071">
    <property type="entry name" value="Glyco_Hydrolase_99"/>
</dbReference>
<evidence type="ECO:0000256" key="6">
    <source>
        <dbReference type="ARBA" id="ARBA00022989"/>
    </source>
</evidence>
<evidence type="ECO:0000256" key="8">
    <source>
        <dbReference type="ARBA" id="ARBA00023136"/>
    </source>
</evidence>
<comment type="subcellular location">
    <subcellularLocation>
        <location evidence="1">Golgi apparatus membrane</location>
        <topology evidence="1">Single-pass type II membrane protein</topology>
    </subcellularLocation>
</comment>
<accession>A0A8T0D3U2</accession>
<organism evidence="10 11">
    <name type="scientific">Paragonimus westermani</name>
    <dbReference type="NCBI Taxonomy" id="34504"/>
    <lineage>
        <taxon>Eukaryota</taxon>
        <taxon>Metazoa</taxon>
        <taxon>Spiralia</taxon>
        <taxon>Lophotrochozoa</taxon>
        <taxon>Platyhelminthes</taxon>
        <taxon>Trematoda</taxon>
        <taxon>Digenea</taxon>
        <taxon>Plagiorchiida</taxon>
        <taxon>Troglotremata</taxon>
        <taxon>Troglotrematidae</taxon>
        <taxon>Paragonimus</taxon>
    </lineage>
</organism>
<evidence type="ECO:0000256" key="1">
    <source>
        <dbReference type="ARBA" id="ARBA00004323"/>
    </source>
</evidence>
<feature type="transmembrane region" description="Helical" evidence="9">
    <location>
        <begin position="184"/>
        <end position="212"/>
    </location>
</feature>
<feature type="non-terminal residue" evidence="10">
    <location>
        <position position="214"/>
    </location>
</feature>
<keyword evidence="3 9" id="KW-0812">Transmembrane</keyword>
<dbReference type="AlphaFoldDB" id="A0A8T0D3U2"/>
<keyword evidence="8 9" id="KW-0472">Membrane</keyword>
<dbReference type="GO" id="GO:0004559">
    <property type="term" value="F:alpha-mannosidase activity"/>
    <property type="evidence" value="ECO:0007669"/>
    <property type="project" value="TreeGrafter"/>
</dbReference>